<proteinExistence type="inferred from homology"/>
<dbReference type="Pfam" id="PF00924">
    <property type="entry name" value="MS_channel_2nd"/>
    <property type="match status" value="1"/>
</dbReference>
<feature type="transmembrane region" description="Helical" evidence="6">
    <location>
        <begin position="326"/>
        <end position="343"/>
    </location>
</feature>
<keyword evidence="9" id="KW-1185">Reference proteome</keyword>
<dbReference type="InterPro" id="IPR010920">
    <property type="entry name" value="LSM_dom_sf"/>
</dbReference>
<evidence type="ECO:0000313" key="8">
    <source>
        <dbReference type="EMBL" id="SFT17138.1"/>
    </source>
</evidence>
<feature type="transmembrane region" description="Helical" evidence="6">
    <location>
        <begin position="554"/>
        <end position="581"/>
    </location>
</feature>
<dbReference type="GO" id="GO:0016020">
    <property type="term" value="C:membrane"/>
    <property type="evidence" value="ECO:0007669"/>
    <property type="project" value="UniProtKB-SubCell"/>
</dbReference>
<evidence type="ECO:0000256" key="6">
    <source>
        <dbReference type="SAM" id="Phobius"/>
    </source>
</evidence>
<dbReference type="OrthoDB" id="9809206at2"/>
<evidence type="ECO:0000256" key="1">
    <source>
        <dbReference type="ARBA" id="ARBA00004141"/>
    </source>
</evidence>
<feature type="transmembrane region" description="Helical" evidence="6">
    <location>
        <begin position="250"/>
        <end position="268"/>
    </location>
</feature>
<organism evidence="8 9">
    <name type="scientific">Sphingobacterium wenxiniae</name>
    <dbReference type="NCBI Taxonomy" id="683125"/>
    <lineage>
        <taxon>Bacteria</taxon>
        <taxon>Pseudomonadati</taxon>
        <taxon>Bacteroidota</taxon>
        <taxon>Sphingobacteriia</taxon>
        <taxon>Sphingobacteriales</taxon>
        <taxon>Sphingobacteriaceae</taxon>
        <taxon>Sphingobacterium</taxon>
    </lineage>
</organism>
<gene>
    <name evidence="8" type="ORF">SAMN05660206_11744</name>
</gene>
<evidence type="ECO:0000256" key="4">
    <source>
        <dbReference type="ARBA" id="ARBA00022989"/>
    </source>
</evidence>
<protein>
    <submittedName>
        <fullName evidence="8">Mechanosensitive ion channel</fullName>
    </submittedName>
</protein>
<feature type="transmembrane region" description="Helical" evidence="6">
    <location>
        <begin position="205"/>
        <end position="229"/>
    </location>
</feature>
<dbReference type="SUPFAM" id="SSF82861">
    <property type="entry name" value="Mechanosensitive channel protein MscS (YggB), transmembrane region"/>
    <property type="match status" value="1"/>
</dbReference>
<dbReference type="Proteomes" id="UP000198785">
    <property type="component" value="Unassembled WGS sequence"/>
</dbReference>
<feature type="transmembrane region" description="Helical" evidence="6">
    <location>
        <begin position="478"/>
        <end position="501"/>
    </location>
</feature>
<dbReference type="InterPro" id="IPR011014">
    <property type="entry name" value="MscS_channel_TM-2"/>
</dbReference>
<feature type="domain" description="Mechanosensitive ion channel MscS" evidence="7">
    <location>
        <begin position="568"/>
        <end position="634"/>
    </location>
</feature>
<keyword evidence="3 6" id="KW-0812">Transmembrane</keyword>
<feature type="transmembrane region" description="Helical" evidence="6">
    <location>
        <begin position="364"/>
        <end position="382"/>
    </location>
</feature>
<comment type="subcellular location">
    <subcellularLocation>
        <location evidence="1">Membrane</location>
        <topology evidence="1">Multi-pass membrane protein</topology>
    </subcellularLocation>
</comment>
<feature type="transmembrane region" description="Helical" evidence="6">
    <location>
        <begin position="303"/>
        <end position="320"/>
    </location>
</feature>
<dbReference type="InterPro" id="IPR052702">
    <property type="entry name" value="MscS-like_channel"/>
</dbReference>
<evidence type="ECO:0000256" key="3">
    <source>
        <dbReference type="ARBA" id="ARBA00022692"/>
    </source>
</evidence>
<feature type="transmembrane region" description="Helical" evidence="6">
    <location>
        <begin position="274"/>
        <end position="291"/>
    </location>
</feature>
<evidence type="ECO:0000259" key="7">
    <source>
        <dbReference type="Pfam" id="PF00924"/>
    </source>
</evidence>
<dbReference type="InterPro" id="IPR023408">
    <property type="entry name" value="MscS_beta-dom_sf"/>
</dbReference>
<dbReference type="PANTHER" id="PTHR30347">
    <property type="entry name" value="POTASSIUM CHANNEL RELATED"/>
    <property type="match status" value="1"/>
</dbReference>
<evidence type="ECO:0000256" key="5">
    <source>
        <dbReference type="ARBA" id="ARBA00023136"/>
    </source>
</evidence>
<dbReference type="Gene3D" id="2.30.30.60">
    <property type="match status" value="1"/>
</dbReference>
<keyword evidence="4 6" id="KW-1133">Transmembrane helix</keyword>
<feature type="transmembrane region" description="Helical" evidence="6">
    <location>
        <begin position="522"/>
        <end position="548"/>
    </location>
</feature>
<dbReference type="AlphaFoldDB" id="A0A1I6VTV7"/>
<dbReference type="SUPFAM" id="SSF50182">
    <property type="entry name" value="Sm-like ribonucleoproteins"/>
    <property type="match status" value="1"/>
</dbReference>
<name>A0A1I6VTV7_9SPHI</name>
<keyword evidence="5 6" id="KW-0472">Membrane</keyword>
<dbReference type="Gene3D" id="1.10.287.1260">
    <property type="match status" value="1"/>
</dbReference>
<accession>A0A1I6VTV7</accession>
<feature type="transmembrane region" description="Helical" evidence="6">
    <location>
        <begin position="441"/>
        <end position="458"/>
    </location>
</feature>
<comment type="similarity">
    <text evidence="2">Belongs to the MscS (TC 1.A.23) family.</text>
</comment>
<sequence>MNNLGYIRKTLLECAKIFQIIIITLFVAGLSEAQESDSLTKKIEVRENQTRQMVHHWQTRVKLWDKELDSLKHKLSWGKYTKDTLFMDSVLVYLGGTKTEVNNLSQVILQAKQQKRIFEGLIDSSGIAEHLVSDSTTVQFVGLTDTLRRIESNLGRLLTDIDYLQSTVSKQLEEAKTMVDKPITPRRLSKTMQKNLAKDGLSPDYFALSAWGGRILLVLCSFLYFYWLLRIERKSEQGTDTPSLQKSTQIWVPALKACIFFLVLLPFTSFTIPVVVLEVSYFLIFLMLYILVYRELSPFKHKVLNSIFIYYLILLGVNLFLSELWWSRSVAVLTNLLAIGLIWGIGKKATADNPMGYMHKYARWALILGNVLAIISTLIGHLDSSRMWSLAAGIGLLQAISLRSFREMLLRDMENHYNRADKESMIKRFDLDRLLNSFGRLLRFCAVLLVILALLNNLHSTREAAGIWDKIFSTPRQIGGVQFTYGNLVLAIAVIWTANWFQKNLANLLTNPSTTDLHRQKMALFPLFRLLIMVVGFLFGISILGLGLDKLTVIIGALSVGIGLGLQNIINNFVSGIILVFEKPFKIGDFVEIGDKKGQVMQIGIRSSTLLTDQGARIIIPNGDLLSGRLVNWTFSDSDIRLNMQLTVQNTVDLKEWKEWLKQTIYSFDEVDSKVPLKIWTKDVTADNYQIALQVGIKHMRLIERFRSRFLETVKKEMDAKQVKVTSS</sequence>
<evidence type="ECO:0000313" key="9">
    <source>
        <dbReference type="Proteomes" id="UP000198785"/>
    </source>
</evidence>
<dbReference type="PANTHER" id="PTHR30347:SF1">
    <property type="entry name" value="MECHANOSENSITIVE CHANNEL MSCK"/>
    <property type="match status" value="1"/>
</dbReference>
<dbReference type="InterPro" id="IPR006685">
    <property type="entry name" value="MscS_channel_2nd"/>
</dbReference>
<dbReference type="EMBL" id="FOZZ01000017">
    <property type="protein sequence ID" value="SFT17138.1"/>
    <property type="molecule type" value="Genomic_DNA"/>
</dbReference>
<dbReference type="GO" id="GO:0008381">
    <property type="term" value="F:mechanosensitive monoatomic ion channel activity"/>
    <property type="evidence" value="ECO:0007669"/>
    <property type="project" value="UniProtKB-ARBA"/>
</dbReference>
<reference evidence="8 9" key="1">
    <citation type="submission" date="2016-10" db="EMBL/GenBank/DDBJ databases">
        <authorList>
            <person name="de Groot N.N."/>
        </authorList>
    </citation>
    <scope>NUCLEOTIDE SEQUENCE [LARGE SCALE GENOMIC DNA]</scope>
    <source>
        <strain evidence="8 9">DSM 22789</strain>
    </source>
</reference>
<evidence type="ECO:0000256" key="2">
    <source>
        <dbReference type="ARBA" id="ARBA00008017"/>
    </source>
</evidence>